<feature type="compositionally biased region" description="Acidic residues" evidence="6">
    <location>
        <begin position="130"/>
        <end position="142"/>
    </location>
</feature>
<proteinExistence type="inferred from homology"/>
<dbReference type="PANTHER" id="PTHR13218">
    <property type="entry name" value="TRANSCRIPTION INITIATION FACTOR TFIID SUBUNIT 11-RELATED"/>
    <property type="match status" value="1"/>
</dbReference>
<dbReference type="Gene3D" id="1.10.20.10">
    <property type="entry name" value="Histone, subunit A"/>
    <property type="match status" value="1"/>
</dbReference>
<accession>A0A915KR74</accession>
<dbReference type="AlphaFoldDB" id="A0A915KR74"/>
<keyword evidence="5" id="KW-0539">Nucleus</keyword>
<feature type="domain" description="TAFII28-like protein" evidence="7">
    <location>
        <begin position="165"/>
        <end position="274"/>
    </location>
</feature>
<dbReference type="InterPro" id="IPR009072">
    <property type="entry name" value="Histone-fold"/>
</dbReference>
<dbReference type="InterPro" id="IPR006809">
    <property type="entry name" value="TAFII28_dom"/>
</dbReference>
<organism evidence="8 9">
    <name type="scientific">Romanomermis culicivorax</name>
    <name type="common">Nematode worm</name>
    <dbReference type="NCBI Taxonomy" id="13658"/>
    <lineage>
        <taxon>Eukaryota</taxon>
        <taxon>Metazoa</taxon>
        <taxon>Ecdysozoa</taxon>
        <taxon>Nematoda</taxon>
        <taxon>Enoplea</taxon>
        <taxon>Dorylaimia</taxon>
        <taxon>Mermithida</taxon>
        <taxon>Mermithoidea</taxon>
        <taxon>Mermithidae</taxon>
        <taxon>Romanomermis</taxon>
    </lineage>
</organism>
<dbReference type="SUPFAM" id="SSF47113">
    <property type="entry name" value="Histone-fold"/>
    <property type="match status" value="1"/>
</dbReference>
<evidence type="ECO:0000256" key="5">
    <source>
        <dbReference type="ARBA" id="ARBA00023242"/>
    </source>
</evidence>
<dbReference type="Proteomes" id="UP000887565">
    <property type="component" value="Unplaced"/>
</dbReference>
<evidence type="ECO:0000256" key="6">
    <source>
        <dbReference type="SAM" id="MobiDB-lite"/>
    </source>
</evidence>
<keyword evidence="8" id="KW-1185">Reference proteome</keyword>
<dbReference type="GO" id="GO:0051123">
    <property type="term" value="P:RNA polymerase II preinitiation complex assembly"/>
    <property type="evidence" value="ECO:0007669"/>
    <property type="project" value="InterPro"/>
</dbReference>
<protein>
    <submittedName>
        <fullName evidence="9">TAFII28-like protein domain-containing protein</fullName>
    </submittedName>
</protein>
<evidence type="ECO:0000313" key="8">
    <source>
        <dbReference type="Proteomes" id="UP000887565"/>
    </source>
</evidence>
<evidence type="ECO:0000313" key="9">
    <source>
        <dbReference type="WBParaSite" id="nRc.2.0.1.t41261-RA"/>
    </source>
</evidence>
<feature type="region of interest" description="Disordered" evidence="6">
    <location>
        <begin position="1"/>
        <end position="29"/>
    </location>
</feature>
<evidence type="ECO:0000256" key="2">
    <source>
        <dbReference type="ARBA" id="ARBA00009788"/>
    </source>
</evidence>
<dbReference type="GO" id="GO:0046982">
    <property type="term" value="F:protein heterodimerization activity"/>
    <property type="evidence" value="ECO:0007669"/>
    <property type="project" value="InterPro"/>
</dbReference>
<evidence type="ECO:0000256" key="3">
    <source>
        <dbReference type="ARBA" id="ARBA00023015"/>
    </source>
</evidence>
<dbReference type="WBParaSite" id="nRc.2.0.1.t41261-RA">
    <property type="protein sequence ID" value="nRc.2.0.1.t41261-RA"/>
    <property type="gene ID" value="nRc.2.0.1.g41261"/>
</dbReference>
<keyword evidence="4" id="KW-0804">Transcription</keyword>
<dbReference type="GO" id="GO:0005669">
    <property type="term" value="C:transcription factor TFIID complex"/>
    <property type="evidence" value="ECO:0007669"/>
    <property type="project" value="InterPro"/>
</dbReference>
<name>A0A915KR74_ROMCU</name>
<dbReference type="GO" id="GO:0016251">
    <property type="term" value="F:RNA polymerase II general transcription initiation factor activity"/>
    <property type="evidence" value="ECO:0007669"/>
    <property type="project" value="TreeGrafter"/>
</dbReference>
<feature type="region of interest" description="Disordered" evidence="6">
    <location>
        <begin position="124"/>
        <end position="154"/>
    </location>
</feature>
<dbReference type="InterPro" id="IPR045127">
    <property type="entry name" value="TAF11-like"/>
</dbReference>
<dbReference type="CDD" id="cd08048">
    <property type="entry name" value="HFD_TAF11"/>
    <property type="match status" value="1"/>
</dbReference>
<comment type="similarity">
    <text evidence="2">Belongs to the TAF11 family.</text>
</comment>
<evidence type="ECO:0000256" key="4">
    <source>
        <dbReference type="ARBA" id="ARBA00023163"/>
    </source>
</evidence>
<dbReference type="PANTHER" id="PTHR13218:SF8">
    <property type="entry name" value="TRANSCRIPTION INITIATION FACTOR TFIID SUBUNIT 11"/>
    <property type="match status" value="1"/>
</dbReference>
<evidence type="ECO:0000256" key="1">
    <source>
        <dbReference type="ARBA" id="ARBA00004123"/>
    </source>
</evidence>
<keyword evidence="3" id="KW-0805">Transcription regulation</keyword>
<comment type="subcellular location">
    <subcellularLocation>
        <location evidence="1">Nucleus</location>
    </subcellularLocation>
</comment>
<sequence>MEKGKEDKASEVSSHHHDAKRQKLDKEKSRHLSDFHRALDMMGMDTINFQLIIERKGEATPLVLCQMSILCPLPRNISKFSVALCRSVNDISQKVEDSKTTFDSQLGDISQEKFIDEDTEFSNVAGTNADDQEDSIAGDEFDGQAGASHQGSSDAAEEERLKMQLLVSKFSKDQLSRYEMYRRSTFPKAAIRKIVQQSAGCAVSPNVIIAISGIAKVFTGEIMEEVFLWTSSIKEAKVNLSRIYTSYSALDIRDRMKDGKDAVKPKHIREALRRLTAKGGLSSTIITKRKAYYSLW</sequence>
<reference evidence="9" key="1">
    <citation type="submission" date="2022-11" db="UniProtKB">
        <authorList>
            <consortium name="WormBaseParasite"/>
        </authorList>
    </citation>
    <scope>IDENTIFICATION</scope>
</reference>
<evidence type="ECO:0000259" key="7">
    <source>
        <dbReference type="Pfam" id="PF04719"/>
    </source>
</evidence>
<dbReference type="Pfam" id="PF04719">
    <property type="entry name" value="TAFII28"/>
    <property type="match status" value="1"/>
</dbReference>